<dbReference type="Gene3D" id="3.50.50.60">
    <property type="entry name" value="FAD/NAD(P)-binding domain"/>
    <property type="match status" value="1"/>
</dbReference>
<name>A0A1L9WSS6_ASPA1</name>
<gene>
    <name evidence="1" type="ORF">ASPACDRAFT_60968</name>
</gene>
<dbReference type="Gene3D" id="1.10.405.20">
    <property type="match status" value="1"/>
</dbReference>
<dbReference type="PANTHER" id="PTHR42923:SF26">
    <property type="entry name" value="FMN REDUCTASE LOT6, PUTATIVE (AFU_ORTHOLOGUE AFUA_7G06600)-RELATED"/>
    <property type="match status" value="1"/>
</dbReference>
<evidence type="ECO:0000313" key="1">
    <source>
        <dbReference type="EMBL" id="OJJ99162.1"/>
    </source>
</evidence>
<dbReference type="VEuPathDB" id="FungiDB:ASPACDRAFT_60968"/>
<keyword evidence="2" id="KW-1185">Reference proteome</keyword>
<sequence length="468" mass="52129">MSLSDLLVDTCIIGGGAAGAYAAYRLHQLNHTVAIVERGPHLGGHTVTYRDPILTNNQPIDYGVTWLQNLPVIRDTFAHYHVPLVKEKIDYAIDMFDFARGEPITPLPANETTAALDRYSTLLAQHPYLATGFEDLPDPVPDDLVAPFKQVMDKYHLGGLLDTFSSWLSGLGEWPDYPTLYVMKYVGTDYLAGRLQLGWVRPKSHDASEIYRAMEQELRQSQTLLFNSSVVRVDARDSAAAAAAAAADRVVVDVASTVDETRRPITPTTRRRRIRAKTLLFAAPPLPDRLEVLGLDERERALFRQFKDPWLYTALVRVDGFPDYTFLENHGKDHPFHRPRLPAVLAFRPTEVSKIVRVTVGSTSRGLSEAEVGNCIRAGVDSVRRRLGNGGGGNASDPEILVVRNHSPYTLTVSGAAVAAGFYRQLSALQGYRRTYYTGATFDTHHMPQVWMVTDQVLQRHLLPELRG</sequence>
<organism evidence="1 2">
    <name type="scientific">Aspergillus aculeatus (strain ATCC 16872 / CBS 172.66 / WB 5094)</name>
    <dbReference type="NCBI Taxonomy" id="690307"/>
    <lineage>
        <taxon>Eukaryota</taxon>
        <taxon>Fungi</taxon>
        <taxon>Dikarya</taxon>
        <taxon>Ascomycota</taxon>
        <taxon>Pezizomycotina</taxon>
        <taxon>Eurotiomycetes</taxon>
        <taxon>Eurotiomycetidae</taxon>
        <taxon>Eurotiales</taxon>
        <taxon>Aspergillaceae</taxon>
        <taxon>Aspergillus</taxon>
        <taxon>Aspergillus subgen. Circumdati</taxon>
    </lineage>
</organism>
<dbReference type="Gene3D" id="3.30.70.1990">
    <property type="match status" value="1"/>
</dbReference>
<dbReference type="Pfam" id="PF13450">
    <property type="entry name" value="NAD_binding_8"/>
    <property type="match status" value="1"/>
</dbReference>
<reference evidence="2" key="1">
    <citation type="journal article" date="2017" name="Genome Biol.">
        <title>Comparative genomics reveals high biological diversity and specific adaptations in the industrially and medically important fungal genus Aspergillus.</title>
        <authorList>
            <person name="de Vries R.P."/>
            <person name="Riley R."/>
            <person name="Wiebenga A."/>
            <person name="Aguilar-Osorio G."/>
            <person name="Amillis S."/>
            <person name="Uchima C.A."/>
            <person name="Anderluh G."/>
            <person name="Asadollahi M."/>
            <person name="Askin M."/>
            <person name="Barry K."/>
            <person name="Battaglia E."/>
            <person name="Bayram O."/>
            <person name="Benocci T."/>
            <person name="Braus-Stromeyer S.A."/>
            <person name="Caldana C."/>
            <person name="Canovas D."/>
            <person name="Cerqueira G.C."/>
            <person name="Chen F."/>
            <person name="Chen W."/>
            <person name="Choi C."/>
            <person name="Clum A."/>
            <person name="Dos Santos R.A."/>
            <person name="Damasio A.R."/>
            <person name="Diallinas G."/>
            <person name="Emri T."/>
            <person name="Fekete E."/>
            <person name="Flipphi M."/>
            <person name="Freyberg S."/>
            <person name="Gallo A."/>
            <person name="Gournas C."/>
            <person name="Habgood R."/>
            <person name="Hainaut M."/>
            <person name="Harispe M.L."/>
            <person name="Henrissat B."/>
            <person name="Hilden K.S."/>
            <person name="Hope R."/>
            <person name="Hossain A."/>
            <person name="Karabika E."/>
            <person name="Karaffa L."/>
            <person name="Karanyi Z."/>
            <person name="Krasevec N."/>
            <person name="Kuo A."/>
            <person name="Kusch H."/>
            <person name="LaButti K."/>
            <person name="Lagendijk E.L."/>
            <person name="Lapidus A."/>
            <person name="Levasseur A."/>
            <person name="Lindquist E."/>
            <person name="Lipzen A."/>
            <person name="Logrieco A.F."/>
            <person name="MacCabe A."/>
            <person name="Maekelae M.R."/>
            <person name="Malavazi I."/>
            <person name="Melin P."/>
            <person name="Meyer V."/>
            <person name="Mielnichuk N."/>
            <person name="Miskei M."/>
            <person name="Molnar A.P."/>
            <person name="Mule G."/>
            <person name="Ngan C.Y."/>
            <person name="Orejas M."/>
            <person name="Orosz E."/>
            <person name="Ouedraogo J.P."/>
            <person name="Overkamp K.M."/>
            <person name="Park H.-S."/>
            <person name="Perrone G."/>
            <person name="Piumi F."/>
            <person name="Punt P.J."/>
            <person name="Ram A.F."/>
            <person name="Ramon A."/>
            <person name="Rauscher S."/>
            <person name="Record E."/>
            <person name="Riano-Pachon D.M."/>
            <person name="Robert V."/>
            <person name="Roehrig J."/>
            <person name="Ruller R."/>
            <person name="Salamov A."/>
            <person name="Salih N.S."/>
            <person name="Samson R.A."/>
            <person name="Sandor E."/>
            <person name="Sanguinetti M."/>
            <person name="Schuetze T."/>
            <person name="Sepcic K."/>
            <person name="Shelest E."/>
            <person name="Sherlock G."/>
            <person name="Sophianopoulou V."/>
            <person name="Squina F.M."/>
            <person name="Sun H."/>
            <person name="Susca A."/>
            <person name="Todd R.B."/>
            <person name="Tsang A."/>
            <person name="Unkles S.E."/>
            <person name="van de Wiele N."/>
            <person name="van Rossen-Uffink D."/>
            <person name="Oliveira J.V."/>
            <person name="Vesth T.C."/>
            <person name="Visser J."/>
            <person name="Yu J.-H."/>
            <person name="Zhou M."/>
            <person name="Andersen M.R."/>
            <person name="Archer D.B."/>
            <person name="Baker S.E."/>
            <person name="Benoit I."/>
            <person name="Brakhage A.A."/>
            <person name="Braus G.H."/>
            <person name="Fischer R."/>
            <person name="Frisvad J.C."/>
            <person name="Goldman G.H."/>
            <person name="Houbraken J."/>
            <person name="Oakley B."/>
            <person name="Pocsi I."/>
            <person name="Scazzocchio C."/>
            <person name="Seiboth B."/>
            <person name="vanKuyk P.A."/>
            <person name="Wortman J."/>
            <person name="Dyer P.S."/>
            <person name="Grigoriev I.V."/>
        </authorList>
    </citation>
    <scope>NUCLEOTIDE SEQUENCE [LARGE SCALE GENOMIC DNA]</scope>
    <source>
        <strain evidence="2">ATCC 16872 / CBS 172.66 / WB 5094</strain>
    </source>
</reference>
<dbReference type="PANTHER" id="PTHR42923">
    <property type="entry name" value="PROTOPORPHYRINOGEN OXIDASE"/>
    <property type="match status" value="1"/>
</dbReference>
<dbReference type="AlphaFoldDB" id="A0A1L9WSS6"/>
<dbReference type="EMBL" id="KV878978">
    <property type="protein sequence ID" value="OJJ99162.1"/>
    <property type="molecule type" value="Genomic_DNA"/>
</dbReference>
<dbReference type="GeneID" id="30977430"/>
<dbReference type="GO" id="GO:0016491">
    <property type="term" value="F:oxidoreductase activity"/>
    <property type="evidence" value="ECO:0007669"/>
    <property type="project" value="TreeGrafter"/>
</dbReference>
<dbReference type="Proteomes" id="UP000184546">
    <property type="component" value="Unassembled WGS sequence"/>
</dbReference>
<dbReference type="InterPro" id="IPR050464">
    <property type="entry name" value="Zeta_carotene_desat/Oxidored"/>
</dbReference>
<protein>
    <recommendedName>
        <fullName evidence="3">Amine oxidase domain-containing protein</fullName>
    </recommendedName>
</protein>
<proteinExistence type="predicted"/>
<dbReference type="InterPro" id="IPR036188">
    <property type="entry name" value="FAD/NAD-bd_sf"/>
</dbReference>
<evidence type="ECO:0000313" key="2">
    <source>
        <dbReference type="Proteomes" id="UP000184546"/>
    </source>
</evidence>
<dbReference type="OrthoDB" id="68575at2759"/>
<dbReference type="RefSeq" id="XP_020055502.1">
    <property type="nucleotide sequence ID" value="XM_020203616.1"/>
</dbReference>
<dbReference type="SUPFAM" id="SSF51905">
    <property type="entry name" value="FAD/NAD(P)-binding domain"/>
    <property type="match status" value="1"/>
</dbReference>
<dbReference type="OMA" id="WESHSTP"/>
<evidence type="ECO:0008006" key="3">
    <source>
        <dbReference type="Google" id="ProtNLM"/>
    </source>
</evidence>
<accession>A0A1L9WSS6</accession>